<evidence type="ECO:0000256" key="1">
    <source>
        <dbReference type="ARBA" id="ARBA00006484"/>
    </source>
</evidence>
<evidence type="ECO:0000256" key="2">
    <source>
        <dbReference type="ARBA" id="ARBA00022857"/>
    </source>
</evidence>
<comment type="similarity">
    <text evidence="1">Belongs to the short-chain dehydrogenases/reductases (SDR) family.</text>
</comment>
<organism evidence="4 5">
    <name type="scientific">Aspergillus granulosus</name>
    <dbReference type="NCBI Taxonomy" id="176169"/>
    <lineage>
        <taxon>Eukaryota</taxon>
        <taxon>Fungi</taxon>
        <taxon>Dikarya</taxon>
        <taxon>Ascomycota</taxon>
        <taxon>Pezizomycotina</taxon>
        <taxon>Eurotiomycetes</taxon>
        <taxon>Eurotiomycetidae</taxon>
        <taxon>Eurotiales</taxon>
        <taxon>Aspergillaceae</taxon>
        <taxon>Aspergillus</taxon>
        <taxon>Aspergillus subgen. Nidulantes</taxon>
    </lineage>
</organism>
<reference evidence="4 5" key="1">
    <citation type="submission" date="2024-07" db="EMBL/GenBank/DDBJ databases">
        <title>Section-level genome sequencing and comparative genomics of Aspergillus sections Usti and Cavernicolus.</title>
        <authorList>
            <consortium name="Lawrence Berkeley National Laboratory"/>
            <person name="Nybo J.L."/>
            <person name="Vesth T.C."/>
            <person name="Theobald S."/>
            <person name="Frisvad J.C."/>
            <person name="Larsen T.O."/>
            <person name="Kjaerboelling I."/>
            <person name="Rothschild-Mancinelli K."/>
            <person name="Lyhne E.K."/>
            <person name="Kogle M.E."/>
            <person name="Barry K."/>
            <person name="Clum A."/>
            <person name="Na H."/>
            <person name="Ledsgaard L."/>
            <person name="Lin J."/>
            <person name="Lipzen A."/>
            <person name="Kuo A."/>
            <person name="Riley R."/>
            <person name="Mondo S."/>
            <person name="Labutti K."/>
            <person name="Haridas S."/>
            <person name="Pangalinan J."/>
            <person name="Salamov A.A."/>
            <person name="Simmons B.A."/>
            <person name="Magnuson J.K."/>
            <person name="Chen J."/>
            <person name="Drula E."/>
            <person name="Henrissat B."/>
            <person name="Wiebenga A."/>
            <person name="Lubbers R.J."/>
            <person name="Gomes A.C."/>
            <person name="Makela M.R."/>
            <person name="Stajich J."/>
            <person name="Grigoriev I.V."/>
            <person name="Mortensen U.H."/>
            <person name="De Vries R.P."/>
            <person name="Baker S.E."/>
            <person name="Andersen M.R."/>
        </authorList>
    </citation>
    <scope>NUCLEOTIDE SEQUENCE [LARGE SCALE GENOMIC DNA]</scope>
    <source>
        <strain evidence="4 5">CBS 588.65</strain>
    </source>
</reference>
<dbReference type="EMBL" id="JBFXLT010000132">
    <property type="protein sequence ID" value="KAL2807734.1"/>
    <property type="molecule type" value="Genomic_DNA"/>
</dbReference>
<sequence>MDFAFDSQEIPNLCGKVFYITGGTIYTCGRNAQAANFVIEQLRSVSKTDVTFVKCDLASFSSVMAAATDFLTKVTRLDALLCNPGIMAIDPGLTKEGYKIQFGTILICNFLLLLQRTADDREGGADAHIVMLTSLGYKIAPRLVEGMGAVKRWFVYITNLEKIVGPEDGVYSSLWATTTSMGKDANGAFYGPVRKLGRLDVKVKDEGFAGELCEWT</sequence>
<protein>
    <submittedName>
        <fullName evidence="4">Uncharacterized protein</fullName>
    </submittedName>
</protein>
<dbReference type="PANTHER" id="PTHR24320:SF154">
    <property type="entry name" value="OXIDOREDUCTASE, SHORT-CHAIN DEHYDROGENASE_REDUCTASE FAMILY (AFU_ORTHOLOGUE AFUA_2G04560)"/>
    <property type="match status" value="1"/>
</dbReference>
<comment type="caution">
    <text evidence="4">The sequence shown here is derived from an EMBL/GenBank/DDBJ whole genome shotgun (WGS) entry which is preliminary data.</text>
</comment>
<dbReference type="Proteomes" id="UP001610334">
    <property type="component" value="Unassembled WGS sequence"/>
</dbReference>
<dbReference type="Pfam" id="PF00106">
    <property type="entry name" value="adh_short"/>
    <property type="match status" value="1"/>
</dbReference>
<evidence type="ECO:0000313" key="4">
    <source>
        <dbReference type="EMBL" id="KAL2807734.1"/>
    </source>
</evidence>
<dbReference type="InterPro" id="IPR002347">
    <property type="entry name" value="SDR_fam"/>
</dbReference>
<evidence type="ECO:0000313" key="5">
    <source>
        <dbReference type="Proteomes" id="UP001610334"/>
    </source>
</evidence>
<gene>
    <name evidence="4" type="ORF">BJX63DRAFT_425150</name>
</gene>
<keyword evidence="5" id="KW-1185">Reference proteome</keyword>
<proteinExistence type="inferred from homology"/>
<dbReference type="Gene3D" id="3.40.50.720">
    <property type="entry name" value="NAD(P)-binding Rossmann-like Domain"/>
    <property type="match status" value="1"/>
</dbReference>
<name>A0ABR4GXM2_9EURO</name>
<accession>A0ABR4GXM2</accession>
<keyword evidence="3" id="KW-0560">Oxidoreductase</keyword>
<dbReference type="PANTHER" id="PTHR24320">
    <property type="entry name" value="RETINOL DEHYDROGENASE"/>
    <property type="match status" value="1"/>
</dbReference>
<keyword evidence="2" id="KW-0521">NADP</keyword>
<dbReference type="SUPFAM" id="SSF51735">
    <property type="entry name" value="NAD(P)-binding Rossmann-fold domains"/>
    <property type="match status" value="1"/>
</dbReference>
<evidence type="ECO:0000256" key="3">
    <source>
        <dbReference type="ARBA" id="ARBA00023002"/>
    </source>
</evidence>
<dbReference type="InterPro" id="IPR036291">
    <property type="entry name" value="NAD(P)-bd_dom_sf"/>
</dbReference>